<dbReference type="Proteomes" id="UP000688137">
    <property type="component" value="Unassembled WGS sequence"/>
</dbReference>
<proteinExistence type="predicted"/>
<sequence>MFTFSPYNKEYICVYEMNNQFIKSKDITVKCGSGEYFLFPQQYINAKSMLVSKNGEYVNLIRKEQNGDLLTIQSIYFGTNLLYGAMSDDGQYLVTWDIESKQIQIRRYQEQ</sequence>
<name>A0A8S1QSF4_PARPR</name>
<organism evidence="1 2">
    <name type="scientific">Paramecium primaurelia</name>
    <dbReference type="NCBI Taxonomy" id="5886"/>
    <lineage>
        <taxon>Eukaryota</taxon>
        <taxon>Sar</taxon>
        <taxon>Alveolata</taxon>
        <taxon>Ciliophora</taxon>
        <taxon>Intramacronucleata</taxon>
        <taxon>Oligohymenophorea</taxon>
        <taxon>Peniculida</taxon>
        <taxon>Parameciidae</taxon>
        <taxon>Paramecium</taxon>
    </lineage>
</organism>
<dbReference type="AlphaFoldDB" id="A0A8S1QSF4"/>
<evidence type="ECO:0000313" key="2">
    <source>
        <dbReference type="Proteomes" id="UP000688137"/>
    </source>
</evidence>
<comment type="caution">
    <text evidence="1">The sequence shown here is derived from an EMBL/GenBank/DDBJ whole genome shotgun (WGS) entry which is preliminary data.</text>
</comment>
<accession>A0A8S1QSF4</accession>
<dbReference type="EMBL" id="CAJJDM010000217">
    <property type="protein sequence ID" value="CAD8117754.1"/>
    <property type="molecule type" value="Genomic_DNA"/>
</dbReference>
<dbReference type="OMA" id="KEYICVY"/>
<gene>
    <name evidence="1" type="ORF">PPRIM_AZ9-3.1.T2080011</name>
</gene>
<reference evidence="1" key="1">
    <citation type="submission" date="2021-01" db="EMBL/GenBank/DDBJ databases">
        <authorList>
            <consortium name="Genoscope - CEA"/>
            <person name="William W."/>
        </authorList>
    </citation>
    <scope>NUCLEOTIDE SEQUENCE</scope>
</reference>
<keyword evidence="2" id="KW-1185">Reference proteome</keyword>
<evidence type="ECO:0000313" key="1">
    <source>
        <dbReference type="EMBL" id="CAD8117754.1"/>
    </source>
</evidence>
<protein>
    <submittedName>
        <fullName evidence="1">Uncharacterized protein</fullName>
    </submittedName>
</protein>